<dbReference type="EMBL" id="JADEYS010000005">
    <property type="protein sequence ID" value="MBE9396979.1"/>
    <property type="molecule type" value="Genomic_DNA"/>
</dbReference>
<dbReference type="PANTHER" id="PTHR22960:SF29">
    <property type="entry name" value="CYCLIC PYRANOPTERIN MONOPHOSPHATE SYNTHASE"/>
    <property type="match status" value="1"/>
</dbReference>
<evidence type="ECO:0000256" key="5">
    <source>
        <dbReference type="ARBA" id="ARBA00023239"/>
    </source>
</evidence>
<dbReference type="InterPro" id="IPR036522">
    <property type="entry name" value="MoaC_sf"/>
</dbReference>
<reference evidence="9" key="1">
    <citation type="submission" date="2020-10" db="EMBL/GenBank/DDBJ databases">
        <title>Bacterium isolated from coastal waters sediment.</title>
        <authorList>
            <person name="Chen R.-J."/>
            <person name="Lu D.-C."/>
            <person name="Zhu K.-L."/>
            <person name="Du Z.-J."/>
        </authorList>
    </citation>
    <scope>NUCLEOTIDE SEQUENCE</scope>
    <source>
        <strain evidence="9">N1Y112</strain>
    </source>
</reference>
<comment type="pathway">
    <text evidence="2 7">Cofactor biosynthesis; molybdopterin biosynthesis.</text>
</comment>
<dbReference type="HAMAP" id="MF_01224_B">
    <property type="entry name" value="MoaC_B"/>
    <property type="match status" value="1"/>
</dbReference>
<dbReference type="GO" id="GO:0061799">
    <property type="term" value="F:cyclic pyranopterin monophosphate synthase activity"/>
    <property type="evidence" value="ECO:0007669"/>
    <property type="project" value="UniProtKB-UniRule"/>
</dbReference>
<accession>A0A8J7FCN7</accession>
<evidence type="ECO:0000256" key="1">
    <source>
        <dbReference type="ARBA" id="ARBA00001637"/>
    </source>
</evidence>
<protein>
    <recommendedName>
        <fullName evidence="3 7">Cyclic pyranopterin monophosphate synthase</fullName>
        <ecNumber evidence="3 7">4.6.1.17</ecNumber>
    </recommendedName>
    <alternativeName>
        <fullName evidence="7">Molybdenum cofactor biosynthesis protein C</fullName>
    </alternativeName>
</protein>
<keyword evidence="5 7" id="KW-0456">Lyase</keyword>
<dbReference type="GO" id="GO:0006777">
    <property type="term" value="P:Mo-molybdopterin cofactor biosynthetic process"/>
    <property type="evidence" value="ECO:0007669"/>
    <property type="project" value="UniProtKB-UniRule"/>
</dbReference>
<dbReference type="Pfam" id="PF01967">
    <property type="entry name" value="MoaC"/>
    <property type="match status" value="1"/>
</dbReference>
<evidence type="ECO:0000256" key="3">
    <source>
        <dbReference type="ARBA" id="ARBA00012575"/>
    </source>
</evidence>
<comment type="function">
    <text evidence="6 7">Catalyzes the conversion of (8S)-3',8-cyclo-7,8-dihydroguanosine 5'-triphosphate to cyclic pyranopterin monophosphate (cPMP).</text>
</comment>
<dbReference type="InterPro" id="IPR002820">
    <property type="entry name" value="Mopterin_CF_biosynth-C_dom"/>
</dbReference>
<feature type="domain" description="Molybdopterin cofactor biosynthesis C (MoaC)" evidence="8">
    <location>
        <begin position="15"/>
        <end position="150"/>
    </location>
</feature>
<dbReference type="SUPFAM" id="SSF55040">
    <property type="entry name" value="Molybdenum cofactor biosynthesis protein C, MoaC"/>
    <property type="match status" value="1"/>
</dbReference>
<dbReference type="NCBIfam" id="NF006870">
    <property type="entry name" value="PRK09364.1"/>
    <property type="match status" value="1"/>
</dbReference>
<feature type="active site" evidence="7">
    <location>
        <position position="128"/>
    </location>
</feature>
<comment type="subunit">
    <text evidence="7">Homohexamer; trimer of dimers.</text>
</comment>
<dbReference type="InterPro" id="IPR023045">
    <property type="entry name" value="MoaC"/>
</dbReference>
<name>A0A8J7FCN7_9GAMM</name>
<gene>
    <name evidence="7 9" type="primary">moaC</name>
    <name evidence="9" type="ORF">IOQ59_06860</name>
</gene>
<dbReference type="NCBIfam" id="TIGR00581">
    <property type="entry name" value="moaC"/>
    <property type="match status" value="1"/>
</dbReference>
<evidence type="ECO:0000313" key="10">
    <source>
        <dbReference type="Proteomes" id="UP000640333"/>
    </source>
</evidence>
<comment type="similarity">
    <text evidence="7">Belongs to the MoaC family.</text>
</comment>
<dbReference type="CDD" id="cd01420">
    <property type="entry name" value="MoaC_PE"/>
    <property type="match status" value="1"/>
</dbReference>
<evidence type="ECO:0000313" key="9">
    <source>
        <dbReference type="EMBL" id="MBE9396979.1"/>
    </source>
</evidence>
<dbReference type="EC" id="4.6.1.17" evidence="3 7"/>
<keyword evidence="10" id="KW-1185">Reference proteome</keyword>
<dbReference type="UniPathway" id="UPA00344"/>
<evidence type="ECO:0000256" key="6">
    <source>
        <dbReference type="ARBA" id="ARBA00055087"/>
    </source>
</evidence>
<evidence type="ECO:0000259" key="8">
    <source>
        <dbReference type="Pfam" id="PF01967"/>
    </source>
</evidence>
<dbReference type="RefSeq" id="WP_193952532.1">
    <property type="nucleotide sequence ID" value="NZ_JADEYS010000005.1"/>
</dbReference>
<feature type="binding site" evidence="7">
    <location>
        <begin position="113"/>
        <end position="114"/>
    </location>
    <ligand>
        <name>substrate</name>
    </ligand>
</feature>
<dbReference type="AlphaFoldDB" id="A0A8J7FCN7"/>
<dbReference type="FunFam" id="3.30.70.640:FF:000001">
    <property type="entry name" value="Cyclic pyranopterin monophosphate synthase"/>
    <property type="match status" value="1"/>
</dbReference>
<comment type="catalytic activity">
    <reaction evidence="1 7">
        <text>(8S)-3',8-cyclo-7,8-dihydroguanosine 5'-triphosphate = cyclic pyranopterin phosphate + diphosphate</text>
        <dbReference type="Rhea" id="RHEA:49580"/>
        <dbReference type="ChEBI" id="CHEBI:33019"/>
        <dbReference type="ChEBI" id="CHEBI:59648"/>
        <dbReference type="ChEBI" id="CHEBI:131766"/>
        <dbReference type="EC" id="4.6.1.17"/>
    </reaction>
</comment>
<dbReference type="Gene3D" id="3.30.70.640">
    <property type="entry name" value="Molybdopterin cofactor biosynthesis C (MoaC) domain"/>
    <property type="match status" value="1"/>
</dbReference>
<feature type="binding site" evidence="7">
    <location>
        <begin position="75"/>
        <end position="77"/>
    </location>
    <ligand>
        <name>substrate</name>
    </ligand>
</feature>
<proteinExistence type="inferred from homology"/>
<organism evidence="9 10">
    <name type="scientific">Pontibacterium sinense</name>
    <dbReference type="NCBI Taxonomy" id="2781979"/>
    <lineage>
        <taxon>Bacteria</taxon>
        <taxon>Pseudomonadati</taxon>
        <taxon>Pseudomonadota</taxon>
        <taxon>Gammaproteobacteria</taxon>
        <taxon>Oceanospirillales</taxon>
        <taxon>Oceanospirillaceae</taxon>
        <taxon>Pontibacterium</taxon>
    </lineage>
</organism>
<keyword evidence="4 7" id="KW-0501">Molybdenum cofactor biosynthesis</keyword>
<evidence type="ECO:0000256" key="2">
    <source>
        <dbReference type="ARBA" id="ARBA00005046"/>
    </source>
</evidence>
<dbReference type="InterPro" id="IPR047594">
    <property type="entry name" value="MoaC_bact/euk"/>
</dbReference>
<sequence>MSRLTHLDEQGNANMVDVSEKAVTTREATACAEVLMTPETLQLITEGGHKKGDVLAVARIAGIQAAKRTSDLIPLCHPLMLSKVTVDLEPNAERNSVEISATCKLAGQTGVEMEALTAASVAALTIYDMCKAVDKGMVISEVKLLEKKGGKSGHWQAGDK</sequence>
<comment type="caution">
    <text evidence="9">The sequence shown here is derived from an EMBL/GenBank/DDBJ whole genome shotgun (WGS) entry which is preliminary data.</text>
</comment>
<evidence type="ECO:0000256" key="7">
    <source>
        <dbReference type="HAMAP-Rule" id="MF_01224"/>
    </source>
</evidence>
<dbReference type="PANTHER" id="PTHR22960">
    <property type="entry name" value="MOLYBDOPTERIN COFACTOR SYNTHESIS PROTEIN A"/>
    <property type="match status" value="1"/>
</dbReference>
<dbReference type="InterPro" id="IPR050105">
    <property type="entry name" value="MoCo_biosynth_MoaA/MoaC"/>
</dbReference>
<evidence type="ECO:0000256" key="4">
    <source>
        <dbReference type="ARBA" id="ARBA00023150"/>
    </source>
</evidence>
<dbReference type="Proteomes" id="UP000640333">
    <property type="component" value="Unassembled WGS sequence"/>
</dbReference>